<proteinExistence type="predicted"/>
<sequence>MQRFIQAEVLRCTELWKASVTARPSQIVFRLQRSTNSFAPLSDDQATTLTPKGDGYLADWRARPQMMEEGQ</sequence>
<keyword evidence="2" id="KW-1185">Reference proteome</keyword>
<gene>
    <name evidence="1" type="ORF">EYF80_029670</name>
</gene>
<accession>A0A4Z2H2M6</accession>
<evidence type="ECO:0000313" key="2">
    <source>
        <dbReference type="Proteomes" id="UP000314294"/>
    </source>
</evidence>
<comment type="caution">
    <text evidence="1">The sequence shown here is derived from an EMBL/GenBank/DDBJ whole genome shotgun (WGS) entry which is preliminary data.</text>
</comment>
<dbReference type="EMBL" id="SRLO01000340">
    <property type="protein sequence ID" value="TNN60118.1"/>
    <property type="molecule type" value="Genomic_DNA"/>
</dbReference>
<evidence type="ECO:0000313" key="1">
    <source>
        <dbReference type="EMBL" id="TNN60118.1"/>
    </source>
</evidence>
<protein>
    <submittedName>
        <fullName evidence="1">Uncharacterized protein</fullName>
    </submittedName>
</protein>
<dbReference type="Proteomes" id="UP000314294">
    <property type="component" value="Unassembled WGS sequence"/>
</dbReference>
<dbReference type="AlphaFoldDB" id="A0A4Z2H2M6"/>
<name>A0A4Z2H2M6_9TELE</name>
<reference evidence="1 2" key="1">
    <citation type="submission" date="2019-03" db="EMBL/GenBank/DDBJ databases">
        <title>First draft genome of Liparis tanakae, snailfish: a comprehensive survey of snailfish specific genes.</title>
        <authorList>
            <person name="Kim W."/>
            <person name="Song I."/>
            <person name="Jeong J.-H."/>
            <person name="Kim D."/>
            <person name="Kim S."/>
            <person name="Ryu S."/>
            <person name="Song J.Y."/>
            <person name="Lee S.K."/>
        </authorList>
    </citation>
    <scope>NUCLEOTIDE SEQUENCE [LARGE SCALE GENOMIC DNA]</scope>
    <source>
        <tissue evidence="1">Muscle</tissue>
    </source>
</reference>
<organism evidence="1 2">
    <name type="scientific">Liparis tanakae</name>
    <name type="common">Tanaka's snailfish</name>
    <dbReference type="NCBI Taxonomy" id="230148"/>
    <lineage>
        <taxon>Eukaryota</taxon>
        <taxon>Metazoa</taxon>
        <taxon>Chordata</taxon>
        <taxon>Craniata</taxon>
        <taxon>Vertebrata</taxon>
        <taxon>Euteleostomi</taxon>
        <taxon>Actinopterygii</taxon>
        <taxon>Neopterygii</taxon>
        <taxon>Teleostei</taxon>
        <taxon>Neoteleostei</taxon>
        <taxon>Acanthomorphata</taxon>
        <taxon>Eupercaria</taxon>
        <taxon>Perciformes</taxon>
        <taxon>Cottioidei</taxon>
        <taxon>Cottales</taxon>
        <taxon>Liparidae</taxon>
        <taxon>Liparis</taxon>
    </lineage>
</organism>